<gene>
    <name evidence="2" type="ORF">RQM65_09885</name>
</gene>
<keyword evidence="1" id="KW-0732">Signal</keyword>
<dbReference type="Proteomes" id="UP001250656">
    <property type="component" value="Unassembled WGS sequence"/>
</dbReference>
<evidence type="ECO:0000313" key="3">
    <source>
        <dbReference type="Proteomes" id="UP001250656"/>
    </source>
</evidence>
<evidence type="ECO:0000313" key="2">
    <source>
        <dbReference type="EMBL" id="MDT7828971.1"/>
    </source>
</evidence>
<comment type="caution">
    <text evidence="2">The sequence shown here is derived from an EMBL/GenBank/DDBJ whole genome shotgun (WGS) entry which is preliminary data.</text>
</comment>
<dbReference type="EMBL" id="JAVTTP010000001">
    <property type="protein sequence ID" value="MDT7828971.1"/>
    <property type="molecule type" value="Genomic_DNA"/>
</dbReference>
<sequence>MKNYLFAITCIALLILTPVKAQKKKQNIFKELFGVSVQETSDKFDGTTTYQMEGNRVFSQLSGTNALGNLIFGTDAPTFKTFLNLEKQVLKNGAYELAILFKVEADNEQFAKVMEGESLIFLLDYERFDLTTKGSYNSDFDIDIGGVSSVTNARYAISEDQLEKINSSDKVEFRIILDSYQSGAAEGRDKNEQYLDGEFNKKNKRVWNEFEVDYLND</sequence>
<keyword evidence="3" id="KW-1185">Reference proteome</keyword>
<name>A0ABU3L5F4_9FLAO</name>
<proteinExistence type="predicted"/>
<feature type="signal peptide" evidence="1">
    <location>
        <begin position="1"/>
        <end position="21"/>
    </location>
</feature>
<protein>
    <submittedName>
        <fullName evidence="2">Uncharacterized protein</fullName>
    </submittedName>
</protein>
<dbReference type="RefSeq" id="WP_314014609.1">
    <property type="nucleotide sequence ID" value="NZ_JAVTTP010000001.1"/>
</dbReference>
<organism evidence="2 3">
    <name type="scientific">Pricia mediterranea</name>
    <dbReference type="NCBI Taxonomy" id="3076079"/>
    <lineage>
        <taxon>Bacteria</taxon>
        <taxon>Pseudomonadati</taxon>
        <taxon>Bacteroidota</taxon>
        <taxon>Flavobacteriia</taxon>
        <taxon>Flavobacteriales</taxon>
        <taxon>Flavobacteriaceae</taxon>
        <taxon>Pricia</taxon>
    </lineage>
</organism>
<accession>A0ABU3L5F4</accession>
<feature type="chain" id="PRO_5045882673" evidence="1">
    <location>
        <begin position="22"/>
        <end position="217"/>
    </location>
</feature>
<reference evidence="2 3" key="1">
    <citation type="submission" date="2023-09" db="EMBL/GenBank/DDBJ databases">
        <title>Novel taxa isolated from Blanes Bay.</title>
        <authorList>
            <person name="Rey-Velasco X."/>
            <person name="Lucena T."/>
        </authorList>
    </citation>
    <scope>NUCLEOTIDE SEQUENCE [LARGE SCALE GENOMIC DNA]</scope>
    <source>
        <strain evidence="2 3">S334</strain>
    </source>
</reference>
<evidence type="ECO:0000256" key="1">
    <source>
        <dbReference type="SAM" id="SignalP"/>
    </source>
</evidence>